<dbReference type="Proteomes" id="UP000886501">
    <property type="component" value="Unassembled WGS sequence"/>
</dbReference>
<evidence type="ECO:0000313" key="2">
    <source>
        <dbReference type="Proteomes" id="UP000886501"/>
    </source>
</evidence>
<protein>
    <submittedName>
        <fullName evidence="1">Uncharacterized protein</fullName>
    </submittedName>
</protein>
<accession>A0ACB6ZQZ0</accession>
<reference evidence="1" key="2">
    <citation type="journal article" date="2020" name="Nat. Commun.">
        <title>Large-scale genome sequencing of mycorrhizal fungi provides insights into the early evolution of symbiotic traits.</title>
        <authorList>
            <person name="Miyauchi S."/>
            <person name="Kiss E."/>
            <person name="Kuo A."/>
            <person name="Drula E."/>
            <person name="Kohler A."/>
            <person name="Sanchez-Garcia M."/>
            <person name="Morin E."/>
            <person name="Andreopoulos B."/>
            <person name="Barry K.W."/>
            <person name="Bonito G."/>
            <person name="Buee M."/>
            <person name="Carver A."/>
            <person name="Chen C."/>
            <person name="Cichocki N."/>
            <person name="Clum A."/>
            <person name="Culley D."/>
            <person name="Crous P.W."/>
            <person name="Fauchery L."/>
            <person name="Girlanda M."/>
            <person name="Hayes R.D."/>
            <person name="Keri Z."/>
            <person name="LaButti K."/>
            <person name="Lipzen A."/>
            <person name="Lombard V."/>
            <person name="Magnuson J."/>
            <person name="Maillard F."/>
            <person name="Murat C."/>
            <person name="Nolan M."/>
            <person name="Ohm R.A."/>
            <person name="Pangilinan J."/>
            <person name="Pereira M.F."/>
            <person name="Perotto S."/>
            <person name="Peter M."/>
            <person name="Pfister S."/>
            <person name="Riley R."/>
            <person name="Sitrit Y."/>
            <person name="Stielow J.B."/>
            <person name="Szollosi G."/>
            <person name="Zifcakova L."/>
            <person name="Stursova M."/>
            <person name="Spatafora J.W."/>
            <person name="Tedersoo L."/>
            <person name="Vaario L.M."/>
            <person name="Yamada A."/>
            <person name="Yan M."/>
            <person name="Wang P."/>
            <person name="Xu J."/>
            <person name="Bruns T."/>
            <person name="Baldrian P."/>
            <person name="Vilgalys R."/>
            <person name="Dunand C."/>
            <person name="Henrissat B."/>
            <person name="Grigoriev I.V."/>
            <person name="Hibbett D."/>
            <person name="Nagy L.G."/>
            <person name="Martin F.M."/>
        </authorList>
    </citation>
    <scope>NUCLEOTIDE SEQUENCE</scope>
    <source>
        <strain evidence="1">P2</strain>
    </source>
</reference>
<keyword evidence="2" id="KW-1185">Reference proteome</keyword>
<sequence>MRNFSTVTRPAEATLSIPPLVSQRSAAWADILGVGYANVVGSPALNQQSRLRGEHHREILASPRLFGRCRFCTVALSLTLRREIQPVSTLSGIWAADSCKYPYAVFRLYVLPQEIVDLIIDQLQTSPSTLRSCSLVSRRWTARSQKHLFSRVVIRSNCLRSRRRKITPGPTGVSHYRSTSPPLLWQTLLIKEKA</sequence>
<reference evidence="1" key="1">
    <citation type="submission" date="2019-10" db="EMBL/GenBank/DDBJ databases">
        <authorList>
            <consortium name="DOE Joint Genome Institute"/>
            <person name="Kuo A."/>
            <person name="Miyauchi S."/>
            <person name="Kiss E."/>
            <person name="Drula E."/>
            <person name="Kohler A."/>
            <person name="Sanchez-Garcia M."/>
            <person name="Andreopoulos B."/>
            <person name="Barry K.W."/>
            <person name="Bonito G."/>
            <person name="Buee M."/>
            <person name="Carver A."/>
            <person name="Chen C."/>
            <person name="Cichocki N."/>
            <person name="Clum A."/>
            <person name="Culley D."/>
            <person name="Crous P.W."/>
            <person name="Fauchery L."/>
            <person name="Girlanda M."/>
            <person name="Hayes R."/>
            <person name="Keri Z."/>
            <person name="Labutti K."/>
            <person name="Lipzen A."/>
            <person name="Lombard V."/>
            <person name="Magnuson J."/>
            <person name="Maillard F."/>
            <person name="Morin E."/>
            <person name="Murat C."/>
            <person name="Nolan M."/>
            <person name="Ohm R."/>
            <person name="Pangilinan J."/>
            <person name="Pereira M."/>
            <person name="Perotto S."/>
            <person name="Peter M."/>
            <person name="Riley R."/>
            <person name="Sitrit Y."/>
            <person name="Stielow B."/>
            <person name="Szollosi G."/>
            <person name="Zifcakova L."/>
            <person name="Stursova M."/>
            <person name="Spatafora J.W."/>
            <person name="Tedersoo L."/>
            <person name="Vaario L.-M."/>
            <person name="Yamada A."/>
            <person name="Yan M."/>
            <person name="Wang P."/>
            <person name="Xu J."/>
            <person name="Bruns T."/>
            <person name="Baldrian P."/>
            <person name="Vilgalys R."/>
            <person name="Henrissat B."/>
            <person name="Grigoriev I.V."/>
            <person name="Hibbett D."/>
            <person name="Nagy L.G."/>
            <person name="Martin F.M."/>
        </authorList>
    </citation>
    <scope>NUCLEOTIDE SEQUENCE</scope>
    <source>
        <strain evidence="1">P2</strain>
    </source>
</reference>
<comment type="caution">
    <text evidence="1">The sequence shown here is derived from an EMBL/GenBank/DDBJ whole genome shotgun (WGS) entry which is preliminary data.</text>
</comment>
<name>A0ACB6ZQZ0_THEGA</name>
<organism evidence="1 2">
    <name type="scientific">Thelephora ganbajun</name>
    <name type="common">Ganba fungus</name>
    <dbReference type="NCBI Taxonomy" id="370292"/>
    <lineage>
        <taxon>Eukaryota</taxon>
        <taxon>Fungi</taxon>
        <taxon>Dikarya</taxon>
        <taxon>Basidiomycota</taxon>
        <taxon>Agaricomycotina</taxon>
        <taxon>Agaricomycetes</taxon>
        <taxon>Thelephorales</taxon>
        <taxon>Thelephoraceae</taxon>
        <taxon>Thelephora</taxon>
    </lineage>
</organism>
<gene>
    <name evidence="1" type="ORF">BDM02DRAFT_322136</name>
</gene>
<dbReference type="EMBL" id="MU117971">
    <property type="protein sequence ID" value="KAF9651967.1"/>
    <property type="molecule type" value="Genomic_DNA"/>
</dbReference>
<proteinExistence type="predicted"/>
<evidence type="ECO:0000313" key="1">
    <source>
        <dbReference type="EMBL" id="KAF9651967.1"/>
    </source>
</evidence>